<dbReference type="SUPFAM" id="SSF46785">
    <property type="entry name" value="Winged helix' DNA-binding domain"/>
    <property type="match status" value="1"/>
</dbReference>
<feature type="region of interest" description="Disordered" evidence="8">
    <location>
        <begin position="1"/>
        <end position="20"/>
    </location>
</feature>
<comment type="similarity">
    <text evidence="2">Belongs to the DtxR/MntR family.</text>
</comment>
<dbReference type="GO" id="GO:0045892">
    <property type="term" value="P:negative regulation of DNA-templated transcription"/>
    <property type="evidence" value="ECO:0007669"/>
    <property type="project" value="TreeGrafter"/>
</dbReference>
<comment type="subcellular location">
    <subcellularLocation>
        <location evidence="1">Cytoplasm</location>
    </subcellularLocation>
</comment>
<evidence type="ECO:0000256" key="1">
    <source>
        <dbReference type="ARBA" id="ARBA00004496"/>
    </source>
</evidence>
<dbReference type="InterPro" id="IPR050536">
    <property type="entry name" value="DtxR_MntR_Metal-Reg"/>
</dbReference>
<dbReference type="PANTHER" id="PTHR33238">
    <property type="entry name" value="IRON (METAL) DEPENDENT REPRESSOR, DTXR FAMILY"/>
    <property type="match status" value="1"/>
</dbReference>
<dbReference type="Gene3D" id="1.10.60.10">
    <property type="entry name" value="Iron dependent repressor, metal binding and dimerisation domain"/>
    <property type="match status" value="1"/>
</dbReference>
<dbReference type="GO" id="GO:0046983">
    <property type="term" value="F:protein dimerization activity"/>
    <property type="evidence" value="ECO:0007669"/>
    <property type="project" value="InterPro"/>
</dbReference>
<accession>A0A857KGL9</accession>
<evidence type="ECO:0000256" key="3">
    <source>
        <dbReference type="ARBA" id="ARBA00011738"/>
    </source>
</evidence>
<evidence type="ECO:0000256" key="5">
    <source>
        <dbReference type="ARBA" id="ARBA00023015"/>
    </source>
</evidence>
<organism evidence="9">
    <name type="scientific">Gordonia amarae</name>
    <dbReference type="NCBI Taxonomy" id="36821"/>
    <lineage>
        <taxon>Bacteria</taxon>
        <taxon>Bacillati</taxon>
        <taxon>Actinomycetota</taxon>
        <taxon>Actinomycetes</taxon>
        <taxon>Mycobacteriales</taxon>
        <taxon>Gordoniaceae</taxon>
        <taxon>Gordonia</taxon>
    </lineage>
</organism>
<keyword evidence="4" id="KW-0408">Iron</keyword>
<dbReference type="InterPro" id="IPR022687">
    <property type="entry name" value="HTH_DTXR"/>
</dbReference>
<proteinExistence type="inferred from homology"/>
<keyword evidence="6" id="KW-0238">DNA-binding</keyword>
<dbReference type="Pfam" id="PF01325">
    <property type="entry name" value="Fe_dep_repress"/>
    <property type="match status" value="1"/>
</dbReference>
<dbReference type="InterPro" id="IPR022689">
    <property type="entry name" value="Iron_dep_repressor"/>
</dbReference>
<dbReference type="GO" id="GO:0003677">
    <property type="term" value="F:DNA binding"/>
    <property type="evidence" value="ECO:0007669"/>
    <property type="project" value="UniProtKB-KW"/>
</dbReference>
<reference evidence="9" key="1">
    <citation type="journal article" date="2021" name="Nat. Microbiol.">
        <title>Cocultivation of an ultrasmall environmental parasitic bacterium with lytic ability against bacteria associated with wastewater foams.</title>
        <authorList>
            <person name="Batinovic S."/>
            <person name="Rose J.J.A."/>
            <person name="Ratcliffe J."/>
            <person name="Seviour R.J."/>
            <person name="Petrovski S."/>
        </authorList>
    </citation>
    <scope>NUCLEOTIDE SEQUENCE</scope>
    <source>
        <strain evidence="9">CON44</strain>
    </source>
</reference>
<sequence>MYQHSTLTVTPGATPPPGTPRLAEAVSETAVTYLRTIYNLGEDGVPARRARLCDRLGLSSPTVSQMVGRLQADGLVRVAPDRQVQLTGDGLALALSSTRKHRLAERILVDMLGVPVLSAHAEACRWAQVMSDEAAEGAASALVGPLVSPWGNPIPEAGGTLLPVPGATRLPELPRAGGPVSGRVRWVSEDAQADDGFMAELVAACVVPGTTVAITTTCTGYALRGVGTVQIPRKRAHTVQVDLD</sequence>
<evidence type="ECO:0000313" key="9">
    <source>
        <dbReference type="EMBL" id="QHN38470.1"/>
    </source>
</evidence>
<evidence type="ECO:0000256" key="4">
    <source>
        <dbReference type="ARBA" id="ARBA00023004"/>
    </source>
</evidence>
<dbReference type="Gene3D" id="2.30.30.90">
    <property type="match status" value="1"/>
</dbReference>
<dbReference type="Gene3D" id="1.10.10.10">
    <property type="entry name" value="Winged helix-like DNA-binding domain superfamily/Winged helix DNA-binding domain"/>
    <property type="match status" value="1"/>
</dbReference>
<protein>
    <submittedName>
        <fullName evidence="9">MarR family transcriptional regulator</fullName>
    </submittedName>
</protein>
<dbReference type="SUPFAM" id="SSF47979">
    <property type="entry name" value="Iron-dependent repressor protein, dimerization domain"/>
    <property type="match status" value="1"/>
</dbReference>
<dbReference type="GO" id="GO:0005737">
    <property type="term" value="C:cytoplasm"/>
    <property type="evidence" value="ECO:0007669"/>
    <property type="project" value="UniProtKB-SubCell"/>
</dbReference>
<dbReference type="Pfam" id="PF02742">
    <property type="entry name" value="Fe_dep_repr_C"/>
    <property type="match status" value="1"/>
</dbReference>
<dbReference type="SMART" id="SM00529">
    <property type="entry name" value="HTH_DTXR"/>
    <property type="match status" value="1"/>
</dbReference>
<name>A0A857KGL9_9ACTN</name>
<dbReference type="AlphaFoldDB" id="A0A857KGL9"/>
<keyword evidence="7" id="KW-0804">Transcription</keyword>
<dbReference type="GO" id="GO:0046914">
    <property type="term" value="F:transition metal ion binding"/>
    <property type="evidence" value="ECO:0007669"/>
    <property type="project" value="InterPro"/>
</dbReference>
<evidence type="ECO:0000256" key="8">
    <source>
        <dbReference type="SAM" id="MobiDB-lite"/>
    </source>
</evidence>
<dbReference type="InterPro" id="IPR036388">
    <property type="entry name" value="WH-like_DNA-bd_sf"/>
</dbReference>
<keyword evidence="5" id="KW-0805">Transcription regulation</keyword>
<dbReference type="PROSITE" id="PS50944">
    <property type="entry name" value="HTH_DTXR"/>
    <property type="match status" value="1"/>
</dbReference>
<feature type="compositionally biased region" description="Low complexity" evidence="8">
    <location>
        <begin position="1"/>
        <end position="12"/>
    </location>
</feature>
<dbReference type="InterPro" id="IPR008988">
    <property type="entry name" value="Transcriptional_repressor_C"/>
</dbReference>
<dbReference type="InterPro" id="IPR038157">
    <property type="entry name" value="FeoA_core_dom"/>
</dbReference>
<comment type="subunit">
    <text evidence="3">Homodimer.</text>
</comment>
<evidence type="ECO:0000256" key="7">
    <source>
        <dbReference type="ARBA" id="ARBA00023163"/>
    </source>
</evidence>
<dbReference type="PANTHER" id="PTHR33238:SF10">
    <property type="entry name" value="IRON-DEPENDENT REPRESSOR IDER"/>
    <property type="match status" value="1"/>
</dbReference>
<dbReference type="EMBL" id="CP045810">
    <property type="protein sequence ID" value="QHN38470.1"/>
    <property type="molecule type" value="Genomic_DNA"/>
</dbReference>
<evidence type="ECO:0000256" key="2">
    <source>
        <dbReference type="ARBA" id="ARBA00007871"/>
    </source>
</evidence>
<dbReference type="InterPro" id="IPR001367">
    <property type="entry name" value="Fe_dep_repressor"/>
</dbReference>
<dbReference type="RefSeq" id="WP_005188246.1">
    <property type="nucleotide sequence ID" value="NZ_CP045804.1"/>
</dbReference>
<dbReference type="SUPFAM" id="SSF50037">
    <property type="entry name" value="C-terminal domain of transcriptional repressors"/>
    <property type="match status" value="1"/>
</dbReference>
<gene>
    <name evidence="9" type="ORF">GII30_04100</name>
</gene>
<dbReference type="InterPro" id="IPR036390">
    <property type="entry name" value="WH_DNA-bd_sf"/>
</dbReference>
<dbReference type="GO" id="GO:0003700">
    <property type="term" value="F:DNA-binding transcription factor activity"/>
    <property type="evidence" value="ECO:0007669"/>
    <property type="project" value="InterPro"/>
</dbReference>
<evidence type="ECO:0000256" key="6">
    <source>
        <dbReference type="ARBA" id="ARBA00023125"/>
    </source>
</evidence>
<dbReference type="InterPro" id="IPR036421">
    <property type="entry name" value="Fe_dep_repressor_sf"/>
</dbReference>